<protein>
    <submittedName>
        <fullName evidence="1">Uncharacterized protein</fullName>
    </submittedName>
</protein>
<organism evidence="1 2">
    <name type="scientific">Blepharisma stoltei</name>
    <dbReference type="NCBI Taxonomy" id="1481888"/>
    <lineage>
        <taxon>Eukaryota</taxon>
        <taxon>Sar</taxon>
        <taxon>Alveolata</taxon>
        <taxon>Ciliophora</taxon>
        <taxon>Postciliodesmatophora</taxon>
        <taxon>Heterotrichea</taxon>
        <taxon>Heterotrichida</taxon>
        <taxon>Blepharismidae</taxon>
        <taxon>Blepharisma</taxon>
    </lineage>
</organism>
<gene>
    <name evidence="1" type="ORF">BSTOLATCC_MIC64117</name>
</gene>
<dbReference type="Proteomes" id="UP001162131">
    <property type="component" value="Unassembled WGS sequence"/>
</dbReference>
<accession>A0AAU9KEE9</accession>
<dbReference type="EMBL" id="CAJZBQ010000062">
    <property type="protein sequence ID" value="CAG9335652.1"/>
    <property type="molecule type" value="Genomic_DNA"/>
</dbReference>
<dbReference type="AlphaFoldDB" id="A0AAU9KEE9"/>
<proteinExistence type="predicted"/>
<evidence type="ECO:0000313" key="2">
    <source>
        <dbReference type="Proteomes" id="UP001162131"/>
    </source>
</evidence>
<name>A0AAU9KEE9_9CILI</name>
<comment type="caution">
    <text evidence="1">The sequence shown here is derived from an EMBL/GenBank/DDBJ whole genome shotgun (WGS) entry which is preliminary data.</text>
</comment>
<sequence>MSSNLSWKPTMECQQLLLKKLASKESGVVAFQFLLNWVFVTVMKLPGLKSLMSSNSCQTELQSQFCLTEILDMATSTTPEDSSKSSSSVELQASALKISSSLRQIHY</sequence>
<evidence type="ECO:0000313" key="1">
    <source>
        <dbReference type="EMBL" id="CAG9335652.1"/>
    </source>
</evidence>
<keyword evidence="2" id="KW-1185">Reference proteome</keyword>
<reference evidence="1" key="1">
    <citation type="submission" date="2021-09" db="EMBL/GenBank/DDBJ databases">
        <authorList>
            <consortium name="AG Swart"/>
            <person name="Singh M."/>
            <person name="Singh A."/>
            <person name="Seah K."/>
            <person name="Emmerich C."/>
        </authorList>
    </citation>
    <scope>NUCLEOTIDE SEQUENCE</scope>
    <source>
        <strain evidence="1">ATCC30299</strain>
    </source>
</reference>